<organism evidence="1 2">
    <name type="scientific">Rubinisphaera italica</name>
    <dbReference type="NCBI Taxonomy" id="2527969"/>
    <lineage>
        <taxon>Bacteria</taxon>
        <taxon>Pseudomonadati</taxon>
        <taxon>Planctomycetota</taxon>
        <taxon>Planctomycetia</taxon>
        <taxon>Planctomycetales</taxon>
        <taxon>Planctomycetaceae</taxon>
        <taxon>Rubinisphaera</taxon>
    </lineage>
</organism>
<name>A0A5C5X9T2_9PLAN</name>
<dbReference type="InterPro" id="IPR016155">
    <property type="entry name" value="Mopterin_synth/thiamin_S_b"/>
</dbReference>
<dbReference type="AlphaFoldDB" id="A0A5C5X9T2"/>
<sequence length="73" mass="7924">MQVLLINNDGGGFADYIEVPDGASVQDVFTEKVGNRPASDYLIRVNRQPCASQQILQEGDRISITPTKIEGAC</sequence>
<dbReference type="SUPFAM" id="SSF54285">
    <property type="entry name" value="MoaD/ThiS"/>
    <property type="match status" value="1"/>
</dbReference>
<protein>
    <recommendedName>
        <fullName evidence="3">Molybdopterin converting factor</fullName>
    </recommendedName>
</protein>
<dbReference type="Proteomes" id="UP000316095">
    <property type="component" value="Unassembled WGS sequence"/>
</dbReference>
<dbReference type="EMBL" id="SJPG01000001">
    <property type="protein sequence ID" value="TWT59756.1"/>
    <property type="molecule type" value="Genomic_DNA"/>
</dbReference>
<dbReference type="OrthoDB" id="284768at2"/>
<dbReference type="RefSeq" id="WP_146501952.1">
    <property type="nucleotide sequence ID" value="NZ_SJPG01000001.1"/>
</dbReference>
<gene>
    <name evidence="1" type="ORF">Pan54_04660</name>
</gene>
<comment type="caution">
    <text evidence="1">The sequence shown here is derived from an EMBL/GenBank/DDBJ whole genome shotgun (WGS) entry which is preliminary data.</text>
</comment>
<proteinExistence type="predicted"/>
<evidence type="ECO:0000313" key="2">
    <source>
        <dbReference type="Proteomes" id="UP000316095"/>
    </source>
</evidence>
<evidence type="ECO:0008006" key="3">
    <source>
        <dbReference type="Google" id="ProtNLM"/>
    </source>
</evidence>
<reference evidence="1 2" key="1">
    <citation type="submission" date="2019-02" db="EMBL/GenBank/DDBJ databases">
        <title>Deep-cultivation of Planctomycetes and their phenomic and genomic characterization uncovers novel biology.</title>
        <authorList>
            <person name="Wiegand S."/>
            <person name="Jogler M."/>
            <person name="Boedeker C."/>
            <person name="Pinto D."/>
            <person name="Vollmers J."/>
            <person name="Rivas-Marin E."/>
            <person name="Kohn T."/>
            <person name="Peeters S.H."/>
            <person name="Heuer A."/>
            <person name="Rast P."/>
            <person name="Oberbeckmann S."/>
            <person name="Bunk B."/>
            <person name="Jeske O."/>
            <person name="Meyerdierks A."/>
            <person name="Storesund J.E."/>
            <person name="Kallscheuer N."/>
            <person name="Luecker S."/>
            <person name="Lage O.M."/>
            <person name="Pohl T."/>
            <person name="Merkel B.J."/>
            <person name="Hornburger P."/>
            <person name="Mueller R.-W."/>
            <person name="Bruemmer F."/>
            <person name="Labrenz M."/>
            <person name="Spormann A.M."/>
            <person name="Op Den Camp H."/>
            <person name="Overmann J."/>
            <person name="Amann R."/>
            <person name="Jetten M.S.M."/>
            <person name="Mascher T."/>
            <person name="Medema M.H."/>
            <person name="Devos D.P."/>
            <person name="Kaster A.-K."/>
            <person name="Ovreas L."/>
            <person name="Rohde M."/>
            <person name="Galperin M.Y."/>
            <person name="Jogler C."/>
        </authorList>
    </citation>
    <scope>NUCLEOTIDE SEQUENCE [LARGE SCALE GENOMIC DNA]</scope>
    <source>
        <strain evidence="1 2">Pan54</strain>
    </source>
</reference>
<evidence type="ECO:0000313" key="1">
    <source>
        <dbReference type="EMBL" id="TWT59756.1"/>
    </source>
</evidence>
<keyword evidence="2" id="KW-1185">Reference proteome</keyword>
<accession>A0A5C5X9T2</accession>